<comment type="caution">
    <text evidence="1">The sequence shown here is derived from an EMBL/GenBank/DDBJ whole genome shotgun (WGS) entry which is preliminary data.</text>
</comment>
<dbReference type="Proteomes" id="UP001396334">
    <property type="component" value="Unassembled WGS sequence"/>
</dbReference>
<evidence type="ECO:0000313" key="1">
    <source>
        <dbReference type="EMBL" id="KAK9035066.1"/>
    </source>
</evidence>
<keyword evidence="2" id="KW-1185">Reference proteome</keyword>
<organism evidence="1 2">
    <name type="scientific">Hibiscus sabdariffa</name>
    <name type="common">roselle</name>
    <dbReference type="NCBI Taxonomy" id="183260"/>
    <lineage>
        <taxon>Eukaryota</taxon>
        <taxon>Viridiplantae</taxon>
        <taxon>Streptophyta</taxon>
        <taxon>Embryophyta</taxon>
        <taxon>Tracheophyta</taxon>
        <taxon>Spermatophyta</taxon>
        <taxon>Magnoliopsida</taxon>
        <taxon>eudicotyledons</taxon>
        <taxon>Gunneridae</taxon>
        <taxon>Pentapetalae</taxon>
        <taxon>rosids</taxon>
        <taxon>malvids</taxon>
        <taxon>Malvales</taxon>
        <taxon>Malvaceae</taxon>
        <taxon>Malvoideae</taxon>
        <taxon>Hibiscus</taxon>
    </lineage>
</organism>
<accession>A0ABR2TC55</accession>
<name>A0ABR2TC55_9ROSI</name>
<gene>
    <name evidence="1" type="ORF">V6N11_077117</name>
</gene>
<reference evidence="1 2" key="1">
    <citation type="journal article" date="2024" name="G3 (Bethesda)">
        <title>Genome assembly of Hibiscus sabdariffa L. provides insights into metabolisms of medicinal natural products.</title>
        <authorList>
            <person name="Kim T."/>
        </authorList>
    </citation>
    <scope>NUCLEOTIDE SEQUENCE [LARGE SCALE GENOMIC DNA]</scope>
    <source>
        <strain evidence="1">TK-2024</strain>
        <tissue evidence="1">Old leaves</tissue>
    </source>
</reference>
<sequence length="479" mass="51447">MSFSQNPNVEEVVPANGLAVGFKGGRPPDEVADEVVNILERSGSPVPEVVQPLLKRGRNLEEAMLIDDESGQVVPEGVVLVGDDSQVQAAADGLSAPSIPSFKDKLVGFKVVNRHRRQGAAIPNREPRTDTSIANGGSRFAVLEEEGNELGGEVVVSKQPEEKVEGTAWNGREALGGGRGRVRIISRSPSPKKDEADRLKVANIGGSGTQSVREAGSLGRETSLVAAQGLVVPVKSALGVDKHAAVKVVDAGEGLNPKQEVLDHLAATPPPLPHLGEDVLGWRWDAKREFCVSSAYSFLMHEGERIPKELWRNVLGREAAASLDSLPFEEWLHGNISCRLSVIINRADWDMEFAIYVWLLWKLRCSMVLDLSFVERDSVWDRGRRLFLECKAIAAAAARGPAVGLSTDARWTIPPRGWIKCNIDAARGSMQGCRLTTPPAAIAIAVAEEKCHGKVGFESAVVDFEGSGSVDGSGLAVMD</sequence>
<evidence type="ECO:0000313" key="2">
    <source>
        <dbReference type="Proteomes" id="UP001396334"/>
    </source>
</evidence>
<protein>
    <submittedName>
        <fullName evidence="1">Uncharacterized protein</fullName>
    </submittedName>
</protein>
<proteinExistence type="predicted"/>
<dbReference type="EMBL" id="JBBPBN010000006">
    <property type="protein sequence ID" value="KAK9035066.1"/>
    <property type="molecule type" value="Genomic_DNA"/>
</dbReference>